<evidence type="ECO:0000256" key="1">
    <source>
        <dbReference type="ARBA" id="ARBA00004141"/>
    </source>
</evidence>
<dbReference type="GO" id="GO:0005254">
    <property type="term" value="F:chloride channel activity"/>
    <property type="evidence" value="ECO:0007669"/>
    <property type="project" value="InterPro"/>
</dbReference>
<gene>
    <name evidence="8" type="ORF">NSCI0253_LOCUS2197</name>
</gene>
<reference evidence="8" key="1">
    <citation type="submission" date="2021-01" db="EMBL/GenBank/DDBJ databases">
        <authorList>
            <person name="Corre E."/>
            <person name="Pelletier E."/>
            <person name="Niang G."/>
            <person name="Scheremetjew M."/>
            <person name="Finn R."/>
            <person name="Kale V."/>
            <person name="Holt S."/>
            <person name="Cochrane G."/>
            <person name="Meng A."/>
            <person name="Brown T."/>
            <person name="Cohen L."/>
        </authorList>
    </citation>
    <scope>NUCLEOTIDE SEQUENCE</scope>
</reference>
<keyword evidence="6 7" id="KW-0472">Membrane</keyword>
<comment type="subcellular location">
    <subcellularLocation>
        <location evidence="1">Membrane</location>
        <topology evidence="1">Multi-pass membrane protein</topology>
    </subcellularLocation>
</comment>
<dbReference type="AlphaFoldDB" id="A0A7S0ZP39"/>
<evidence type="ECO:0000256" key="6">
    <source>
        <dbReference type="ARBA" id="ARBA00023136"/>
    </source>
</evidence>
<dbReference type="EMBL" id="HBFQ01003184">
    <property type="protein sequence ID" value="CAD8827851.1"/>
    <property type="molecule type" value="Transcribed_RNA"/>
</dbReference>
<dbReference type="Pfam" id="PF25539">
    <property type="entry name" value="Bestrophin_2"/>
    <property type="match status" value="1"/>
</dbReference>
<keyword evidence="2" id="KW-0813">Transport</keyword>
<sequence length="461" mass="51800">MATVFRNNVSWSRYWEAVTQVQFMYSKWADAYLQMFAFSSVTVQRAMAMGTPDAIARAKRLDTIVTRMLCNFSLMSALAADRLLHGDTQQMERIARTRGSWKNQVARSGDLRESGLDDQTSRMGLWSQVQLSLGVTGATRASQPQKFLRYSRRSYKLDFALSDEEWRSLEVSSDRMGVVMQWIIHDIALASHDLDIAPPIQTRVYQELSNGMLGFTQAQKIADVPLPFPYVQCLTMLIIGFVMFIPVYIACFTDSSVASPLLANLLFQGFWGINESAIELENPFGTEVNKVNVLDQHARFTELCQEVLQDHKAKKEAAKDFQDGVFAKHSGHIVDLGLQEFYKECLEEWERADEWGEMLCKQNAQIHLHERSPIERSTSFPGVKSTGFAEDCTSTVCAVDHDVDSTARPRTSATSQARGQDFPRLGDANIVGRIRMSVVGRVTSPSQCPCEFGAEAPGFPR</sequence>
<protein>
    <submittedName>
        <fullName evidence="8">Uncharacterized protein</fullName>
    </submittedName>
</protein>
<organism evidence="8">
    <name type="scientific">Noctiluca scintillans</name>
    <name type="common">Sea sparkle</name>
    <name type="synonym">Red tide dinoflagellate</name>
    <dbReference type="NCBI Taxonomy" id="2966"/>
    <lineage>
        <taxon>Eukaryota</taxon>
        <taxon>Sar</taxon>
        <taxon>Alveolata</taxon>
        <taxon>Dinophyceae</taxon>
        <taxon>Noctilucales</taxon>
        <taxon>Noctilucaceae</taxon>
        <taxon>Noctiluca</taxon>
    </lineage>
</organism>
<keyword evidence="4 7" id="KW-1133">Transmembrane helix</keyword>
<feature type="transmembrane region" description="Helical" evidence="7">
    <location>
        <begin position="228"/>
        <end position="249"/>
    </location>
</feature>
<name>A0A7S0ZP39_NOCSC</name>
<keyword evidence="5" id="KW-0406">Ion transport</keyword>
<accession>A0A7S0ZP39</accession>
<evidence type="ECO:0000256" key="3">
    <source>
        <dbReference type="ARBA" id="ARBA00022692"/>
    </source>
</evidence>
<dbReference type="GO" id="GO:0016020">
    <property type="term" value="C:membrane"/>
    <property type="evidence" value="ECO:0007669"/>
    <property type="project" value="UniProtKB-SubCell"/>
</dbReference>
<dbReference type="PANTHER" id="PTHR33281">
    <property type="entry name" value="UPF0187 PROTEIN YNEE"/>
    <property type="match status" value="1"/>
</dbReference>
<dbReference type="InterPro" id="IPR044669">
    <property type="entry name" value="YneE/VCCN1/2-like"/>
</dbReference>
<evidence type="ECO:0000256" key="7">
    <source>
        <dbReference type="SAM" id="Phobius"/>
    </source>
</evidence>
<keyword evidence="3 7" id="KW-0812">Transmembrane</keyword>
<evidence type="ECO:0000313" key="8">
    <source>
        <dbReference type="EMBL" id="CAD8827851.1"/>
    </source>
</evidence>
<dbReference type="PANTHER" id="PTHR33281:SF20">
    <property type="match status" value="1"/>
</dbReference>
<proteinExistence type="predicted"/>
<evidence type="ECO:0000256" key="4">
    <source>
        <dbReference type="ARBA" id="ARBA00022989"/>
    </source>
</evidence>
<evidence type="ECO:0000256" key="5">
    <source>
        <dbReference type="ARBA" id="ARBA00023065"/>
    </source>
</evidence>
<evidence type="ECO:0000256" key="2">
    <source>
        <dbReference type="ARBA" id="ARBA00022448"/>
    </source>
</evidence>